<evidence type="ECO:0008006" key="6">
    <source>
        <dbReference type="Google" id="ProtNLM"/>
    </source>
</evidence>
<gene>
    <name evidence="4" type="ORF">CHR53_03430</name>
</gene>
<reference evidence="4 5" key="1">
    <citation type="submission" date="2017-07" db="EMBL/GenBank/DDBJ databases">
        <title>The complete genome sequence of Bacillus mesonae strain H20-5, an efficient strain improving plant abiotic stress resistance.</title>
        <authorList>
            <person name="Kim S.Y."/>
            <person name="Song H."/>
            <person name="Sang M.K."/>
            <person name="Weon H.-Y."/>
            <person name="Song J."/>
        </authorList>
    </citation>
    <scope>NUCLEOTIDE SEQUENCE [LARGE SCALE GENOMIC DNA]</scope>
    <source>
        <strain evidence="4 5">H20-5</strain>
    </source>
</reference>
<evidence type="ECO:0000256" key="1">
    <source>
        <dbReference type="ARBA" id="ARBA00022676"/>
    </source>
</evidence>
<keyword evidence="5" id="KW-1185">Reference proteome</keyword>
<accession>A0A3T0HTF3</accession>
<dbReference type="PANTHER" id="PTHR13778">
    <property type="entry name" value="GLYCOSYLTRANSFERASE 8 DOMAIN-CONTAINING PROTEIN"/>
    <property type="match status" value="1"/>
</dbReference>
<dbReference type="Pfam" id="PF01501">
    <property type="entry name" value="Glyco_transf_8"/>
    <property type="match status" value="1"/>
</dbReference>
<evidence type="ECO:0000256" key="3">
    <source>
        <dbReference type="ARBA" id="ARBA00022723"/>
    </source>
</evidence>
<protein>
    <recommendedName>
        <fullName evidence="6">Glycosyltransferase family 8 protein</fullName>
    </recommendedName>
</protein>
<dbReference type="OrthoDB" id="5672604at2"/>
<evidence type="ECO:0000313" key="4">
    <source>
        <dbReference type="EMBL" id="AZU60394.1"/>
    </source>
</evidence>
<dbReference type="KEGG" id="nmk:CHR53_03430"/>
<dbReference type="InterPro" id="IPR002495">
    <property type="entry name" value="Glyco_trans_8"/>
</dbReference>
<dbReference type="InterPro" id="IPR050748">
    <property type="entry name" value="Glycosyltrans_8_dom-fam"/>
</dbReference>
<dbReference type="GO" id="GO:0046872">
    <property type="term" value="F:metal ion binding"/>
    <property type="evidence" value="ECO:0007669"/>
    <property type="project" value="UniProtKB-KW"/>
</dbReference>
<keyword evidence="1" id="KW-0328">Glycosyltransferase</keyword>
<organism evidence="4 5">
    <name type="scientific">Neobacillus mesonae</name>
    <dbReference type="NCBI Taxonomy" id="1193713"/>
    <lineage>
        <taxon>Bacteria</taxon>
        <taxon>Bacillati</taxon>
        <taxon>Bacillota</taxon>
        <taxon>Bacilli</taxon>
        <taxon>Bacillales</taxon>
        <taxon>Bacillaceae</taxon>
        <taxon>Neobacillus</taxon>
    </lineage>
</organism>
<dbReference type="CDD" id="cd04194">
    <property type="entry name" value="GT8_A4GalT_like"/>
    <property type="match status" value="1"/>
</dbReference>
<dbReference type="STRING" id="1193713.GCA_001636315_03204"/>
<proteinExistence type="predicted"/>
<dbReference type="PANTHER" id="PTHR13778:SF47">
    <property type="entry name" value="LIPOPOLYSACCHARIDE 1,3-GALACTOSYLTRANSFERASE"/>
    <property type="match status" value="1"/>
</dbReference>
<keyword evidence="2" id="KW-0808">Transferase</keyword>
<dbReference type="AlphaFoldDB" id="A0A3T0HTF3"/>
<evidence type="ECO:0000256" key="2">
    <source>
        <dbReference type="ARBA" id="ARBA00022679"/>
    </source>
</evidence>
<dbReference type="InterPro" id="IPR029044">
    <property type="entry name" value="Nucleotide-diphossugar_trans"/>
</dbReference>
<sequence>MYIVTATNDSYAKHLGVMLHSLLENLIDKTNTNIFIIEANISRKNKMKLQRIVERHNLQVEFITINDNDYSLFRKVGRFTKEAYYRILIPELLGRDITKAIYLDCDLIVRKDISRLWTINIDDYFLAAAEVLEAKKMKKPLSIPANSIYFNSGVLLINLQKWRENNISTQVIQYIKDNPAKVKLPDQDGLNAILYDKCLKLDHEWNYTTRTQKKIRIYNPAIVHFTGRKKPWNSDVPFKIEYLKYLNSSLWEQQI</sequence>
<dbReference type="SUPFAM" id="SSF53448">
    <property type="entry name" value="Nucleotide-diphospho-sugar transferases"/>
    <property type="match status" value="1"/>
</dbReference>
<name>A0A3T0HTF3_9BACI</name>
<dbReference type="Gene3D" id="3.90.550.10">
    <property type="entry name" value="Spore Coat Polysaccharide Biosynthesis Protein SpsA, Chain A"/>
    <property type="match status" value="1"/>
</dbReference>
<evidence type="ECO:0000313" key="5">
    <source>
        <dbReference type="Proteomes" id="UP000282892"/>
    </source>
</evidence>
<dbReference type="GO" id="GO:0016757">
    <property type="term" value="F:glycosyltransferase activity"/>
    <property type="evidence" value="ECO:0007669"/>
    <property type="project" value="UniProtKB-KW"/>
</dbReference>
<dbReference type="Proteomes" id="UP000282892">
    <property type="component" value="Chromosome"/>
</dbReference>
<dbReference type="RefSeq" id="WP_127484999.1">
    <property type="nucleotide sequence ID" value="NZ_CP022572.1"/>
</dbReference>
<dbReference type="EMBL" id="CP022572">
    <property type="protein sequence ID" value="AZU60394.1"/>
    <property type="molecule type" value="Genomic_DNA"/>
</dbReference>
<keyword evidence="3" id="KW-0479">Metal-binding</keyword>